<keyword evidence="6" id="KW-1185">Reference proteome</keyword>
<keyword evidence="3" id="KW-0446">Lipid-binding</keyword>
<dbReference type="InterPro" id="IPR038261">
    <property type="entry name" value="GPP34-like_sf"/>
</dbReference>
<evidence type="ECO:0008006" key="7">
    <source>
        <dbReference type="Google" id="ProtNLM"/>
    </source>
</evidence>
<proteinExistence type="predicted"/>
<dbReference type="GO" id="GO:0070273">
    <property type="term" value="F:phosphatidylinositol-4-phosphate binding"/>
    <property type="evidence" value="ECO:0007669"/>
    <property type="project" value="InterPro"/>
</dbReference>
<keyword evidence="2" id="KW-0333">Golgi apparatus</keyword>
<sequence>MAGALLAELVLFGNVKVAHGAVLVVDEYPPTDSLAHRVLDLLVSQSQHRDVATWLEFLGTSAVADVGQRLQRHGLAREVTYRRLLATRKVWLPTDSEEALAPGLRLAYRLSRPPPADGAVVLSFPDSMLACLVDLLGLAGHVFWNPDWRPAARAHLDRTRGALPTDLAELYDAVDRAVHGRVGVSH</sequence>
<gene>
    <name evidence="5" type="ORF">Val02_66800</name>
</gene>
<evidence type="ECO:0000313" key="5">
    <source>
        <dbReference type="EMBL" id="GIJ49794.1"/>
    </source>
</evidence>
<evidence type="ECO:0000256" key="2">
    <source>
        <dbReference type="ARBA" id="ARBA00023034"/>
    </source>
</evidence>
<evidence type="ECO:0000256" key="4">
    <source>
        <dbReference type="ARBA" id="ARBA00023136"/>
    </source>
</evidence>
<organism evidence="5 6">
    <name type="scientific">Virgisporangium aliadipatigenens</name>
    <dbReference type="NCBI Taxonomy" id="741659"/>
    <lineage>
        <taxon>Bacteria</taxon>
        <taxon>Bacillati</taxon>
        <taxon>Actinomycetota</taxon>
        <taxon>Actinomycetes</taxon>
        <taxon>Micromonosporales</taxon>
        <taxon>Micromonosporaceae</taxon>
        <taxon>Virgisporangium</taxon>
    </lineage>
</organism>
<reference evidence="5" key="1">
    <citation type="submission" date="2021-01" db="EMBL/GenBank/DDBJ databases">
        <title>Whole genome shotgun sequence of Virgisporangium aliadipatigenens NBRC 105644.</title>
        <authorList>
            <person name="Komaki H."/>
            <person name="Tamura T."/>
        </authorList>
    </citation>
    <scope>NUCLEOTIDE SEQUENCE</scope>
    <source>
        <strain evidence="5">NBRC 105644</strain>
    </source>
</reference>
<evidence type="ECO:0000313" key="6">
    <source>
        <dbReference type="Proteomes" id="UP000619260"/>
    </source>
</evidence>
<dbReference type="InterPro" id="IPR008628">
    <property type="entry name" value="GPP34-like"/>
</dbReference>
<dbReference type="GO" id="GO:0012505">
    <property type="term" value="C:endomembrane system"/>
    <property type="evidence" value="ECO:0007669"/>
    <property type="project" value="UniProtKB-ARBA"/>
</dbReference>
<dbReference type="Pfam" id="PF05719">
    <property type="entry name" value="GPP34"/>
    <property type="match status" value="1"/>
</dbReference>
<comment type="subcellular location">
    <subcellularLocation>
        <location evidence="1">Golgi apparatus membrane</location>
        <topology evidence="1">Peripheral membrane protein</topology>
        <orientation evidence="1">Cytoplasmic side</orientation>
    </subcellularLocation>
</comment>
<keyword evidence="4" id="KW-0472">Membrane</keyword>
<comment type="caution">
    <text evidence="5">The sequence shown here is derived from an EMBL/GenBank/DDBJ whole genome shotgun (WGS) entry which is preliminary data.</text>
</comment>
<protein>
    <recommendedName>
        <fullName evidence="7">GPP34 family phosphoprotein</fullName>
    </recommendedName>
</protein>
<dbReference type="Gene3D" id="1.10.3630.10">
    <property type="entry name" value="yeast vps74-n-term truncation variant domain like"/>
    <property type="match status" value="1"/>
</dbReference>
<evidence type="ECO:0000256" key="3">
    <source>
        <dbReference type="ARBA" id="ARBA00023121"/>
    </source>
</evidence>
<evidence type="ECO:0000256" key="1">
    <source>
        <dbReference type="ARBA" id="ARBA00004255"/>
    </source>
</evidence>
<name>A0A8J4DTI3_9ACTN</name>
<accession>A0A8J4DTI3</accession>
<dbReference type="Proteomes" id="UP000619260">
    <property type="component" value="Unassembled WGS sequence"/>
</dbReference>
<dbReference type="EMBL" id="BOPF01000030">
    <property type="protein sequence ID" value="GIJ49794.1"/>
    <property type="molecule type" value="Genomic_DNA"/>
</dbReference>
<dbReference type="AlphaFoldDB" id="A0A8J4DTI3"/>
<dbReference type="GO" id="GO:0005737">
    <property type="term" value="C:cytoplasm"/>
    <property type="evidence" value="ECO:0007669"/>
    <property type="project" value="UniProtKB-ARBA"/>
</dbReference>